<evidence type="ECO:0000313" key="3">
    <source>
        <dbReference type="Proteomes" id="UP000499080"/>
    </source>
</evidence>
<feature type="non-terminal residue" evidence="2">
    <location>
        <position position="1"/>
    </location>
</feature>
<name>A0A4Y2A519_ARAVE</name>
<keyword evidence="3" id="KW-1185">Reference proteome</keyword>
<dbReference type="AlphaFoldDB" id="A0A4Y2A519"/>
<gene>
    <name evidence="2" type="ORF">AVEN_121498_1</name>
    <name evidence="1" type="ORF">AVEN_56527_1</name>
</gene>
<evidence type="ECO:0000313" key="2">
    <source>
        <dbReference type="EMBL" id="GBL74951.1"/>
    </source>
</evidence>
<dbReference type="EMBL" id="BGPR01155342">
    <property type="protein sequence ID" value="GBL74951.1"/>
    <property type="molecule type" value="Genomic_DNA"/>
</dbReference>
<sequence length="176" mass="20026">FLGKKERGGISPALHGSCFGVSYFSLRRVELPDIDVILVEESEIQLVKDSTTLVEIPNKGFGLQSSFFYFKEPSNITLAQTAGLSLKELVFFFCFPPSPNNKLIMAFLYKAKKTYLRAVAEELGIEVTEKMIKPQIIKAIMASEHFEEQLVSNMLEEEEVKSKEALEVEEKRKNRR</sequence>
<organism evidence="2 3">
    <name type="scientific">Araneus ventricosus</name>
    <name type="common">Orbweaver spider</name>
    <name type="synonym">Epeira ventricosa</name>
    <dbReference type="NCBI Taxonomy" id="182803"/>
    <lineage>
        <taxon>Eukaryota</taxon>
        <taxon>Metazoa</taxon>
        <taxon>Ecdysozoa</taxon>
        <taxon>Arthropoda</taxon>
        <taxon>Chelicerata</taxon>
        <taxon>Arachnida</taxon>
        <taxon>Araneae</taxon>
        <taxon>Araneomorphae</taxon>
        <taxon>Entelegynae</taxon>
        <taxon>Araneoidea</taxon>
        <taxon>Araneidae</taxon>
        <taxon>Araneus</taxon>
    </lineage>
</organism>
<dbReference type="Proteomes" id="UP000499080">
    <property type="component" value="Unassembled WGS sequence"/>
</dbReference>
<comment type="caution">
    <text evidence="2">The sequence shown here is derived from an EMBL/GenBank/DDBJ whole genome shotgun (WGS) entry which is preliminary data.</text>
</comment>
<protein>
    <submittedName>
        <fullName evidence="2">Uncharacterized protein</fullName>
    </submittedName>
</protein>
<proteinExistence type="predicted"/>
<accession>A0A4Y2A519</accession>
<dbReference type="EMBL" id="BGPR01155331">
    <property type="protein sequence ID" value="GBL74886.1"/>
    <property type="molecule type" value="Genomic_DNA"/>
</dbReference>
<reference evidence="2 3" key="1">
    <citation type="journal article" date="2019" name="Sci. Rep.">
        <title>Orb-weaving spider Araneus ventricosus genome elucidates the spidroin gene catalogue.</title>
        <authorList>
            <person name="Kono N."/>
            <person name="Nakamura H."/>
            <person name="Ohtoshi R."/>
            <person name="Moran D.A.P."/>
            <person name="Shinohara A."/>
            <person name="Yoshida Y."/>
            <person name="Fujiwara M."/>
            <person name="Mori M."/>
            <person name="Tomita M."/>
            <person name="Arakawa K."/>
        </authorList>
    </citation>
    <scope>NUCLEOTIDE SEQUENCE [LARGE SCALE GENOMIC DNA]</scope>
</reference>
<evidence type="ECO:0000313" key="1">
    <source>
        <dbReference type="EMBL" id="GBL74886.1"/>
    </source>
</evidence>